<dbReference type="Gene3D" id="3.30.460.10">
    <property type="entry name" value="Beta Polymerase, domain 2"/>
    <property type="match status" value="1"/>
</dbReference>
<organism evidence="3 4">
    <name type="scientific">candidate division WWE3 bacterium GW2011_GWE1_41_27</name>
    <dbReference type="NCBI Taxonomy" id="1619131"/>
    <lineage>
        <taxon>Bacteria</taxon>
        <taxon>Katanobacteria</taxon>
    </lineage>
</organism>
<dbReference type="InterPro" id="IPR002934">
    <property type="entry name" value="Polymerase_NTP_transf_dom"/>
</dbReference>
<dbReference type="InterPro" id="IPR043519">
    <property type="entry name" value="NT_sf"/>
</dbReference>
<dbReference type="Pfam" id="PF01909">
    <property type="entry name" value="NTP_transf_2"/>
    <property type="match status" value="1"/>
</dbReference>
<gene>
    <name evidence="3" type="ORF">UU59_C0005G0020</name>
</gene>
<dbReference type="Pfam" id="PF13228">
    <property type="entry name" value="DUF4037"/>
    <property type="match status" value="1"/>
</dbReference>
<dbReference type="InterPro" id="IPR025117">
    <property type="entry name" value="DUF4037"/>
</dbReference>
<dbReference type="Proteomes" id="UP000034544">
    <property type="component" value="Unassembled WGS sequence"/>
</dbReference>
<name>A0A0G0W3N7_UNCKA</name>
<feature type="domain" description="DUF4037" evidence="2">
    <location>
        <begin position="109"/>
        <end position="196"/>
    </location>
</feature>
<evidence type="ECO:0000313" key="3">
    <source>
        <dbReference type="EMBL" id="KKS07565.1"/>
    </source>
</evidence>
<comment type="caution">
    <text evidence="3">The sequence shown here is derived from an EMBL/GenBank/DDBJ whole genome shotgun (WGS) entry which is preliminary data.</text>
</comment>
<sequence>MNIDLANPSQKDIIEKTKDFLQNDFFGKFPQIQNIAALIIVGSIANNDYDQYSDVDVNVLLPEEVDNKPLIEYKEELRKGGSKIELRFARNYEILEKYLNWNDDFILGEYQNSIVLQDPTKRFTELIKRFDWYPSDVYQNKLDWLFHEITYTIYHELESLLKRAGTNQFYALVIKNKLIRYFLTTVRLANKKYPVHDKRLYTTTVKQCPNNLGLLKYIDVLVTTDERQRVIETAEEARLVLENYLVSSNLLSKQDIEYWLKYQTKNKSKILFE</sequence>
<reference evidence="3 4" key="1">
    <citation type="journal article" date="2015" name="Nature">
        <title>rRNA introns, odd ribosomes, and small enigmatic genomes across a large radiation of phyla.</title>
        <authorList>
            <person name="Brown C.T."/>
            <person name="Hug L.A."/>
            <person name="Thomas B.C."/>
            <person name="Sharon I."/>
            <person name="Castelle C.J."/>
            <person name="Singh A."/>
            <person name="Wilkins M.J."/>
            <person name="Williams K.H."/>
            <person name="Banfield J.F."/>
        </authorList>
    </citation>
    <scope>NUCLEOTIDE SEQUENCE [LARGE SCALE GENOMIC DNA]</scope>
</reference>
<evidence type="ECO:0008006" key="5">
    <source>
        <dbReference type="Google" id="ProtNLM"/>
    </source>
</evidence>
<dbReference type="AlphaFoldDB" id="A0A0G0W3N7"/>
<dbReference type="EMBL" id="LCBF01000005">
    <property type="protein sequence ID" value="KKS07565.1"/>
    <property type="molecule type" value="Genomic_DNA"/>
</dbReference>
<evidence type="ECO:0000259" key="1">
    <source>
        <dbReference type="Pfam" id="PF01909"/>
    </source>
</evidence>
<evidence type="ECO:0000313" key="4">
    <source>
        <dbReference type="Proteomes" id="UP000034544"/>
    </source>
</evidence>
<dbReference type="CDD" id="cd05403">
    <property type="entry name" value="NT_KNTase_like"/>
    <property type="match status" value="1"/>
</dbReference>
<evidence type="ECO:0000259" key="2">
    <source>
        <dbReference type="Pfam" id="PF13228"/>
    </source>
</evidence>
<accession>A0A0G0W3N7</accession>
<dbReference type="SUPFAM" id="SSF81301">
    <property type="entry name" value="Nucleotidyltransferase"/>
    <property type="match status" value="1"/>
</dbReference>
<dbReference type="GO" id="GO:0016779">
    <property type="term" value="F:nucleotidyltransferase activity"/>
    <property type="evidence" value="ECO:0007669"/>
    <property type="project" value="InterPro"/>
</dbReference>
<protein>
    <recommendedName>
        <fullName evidence="5">Polymerase nucleotidyl transferase domain-containing protein</fullName>
    </recommendedName>
</protein>
<feature type="domain" description="Polymerase nucleotidyl transferase" evidence="1">
    <location>
        <begin position="30"/>
        <end position="106"/>
    </location>
</feature>
<proteinExistence type="predicted"/>